<evidence type="ECO:0000256" key="5">
    <source>
        <dbReference type="ARBA" id="ARBA00023004"/>
    </source>
</evidence>
<dbReference type="Proteomes" id="UP001148614">
    <property type="component" value="Unassembled WGS sequence"/>
</dbReference>
<dbReference type="GO" id="GO:0005506">
    <property type="term" value="F:iron ion binding"/>
    <property type="evidence" value="ECO:0007669"/>
    <property type="project" value="InterPro"/>
</dbReference>
<comment type="cofactor">
    <cofactor evidence="1 7">
        <name>heme</name>
        <dbReference type="ChEBI" id="CHEBI:30413"/>
    </cofactor>
</comment>
<keyword evidence="5 7" id="KW-0408">Iron</keyword>
<proteinExistence type="inferred from homology"/>
<keyword evidence="11" id="KW-1185">Reference proteome</keyword>
<dbReference type="EMBL" id="JANPWZ010000123">
    <property type="protein sequence ID" value="KAJ3579184.1"/>
    <property type="molecule type" value="Genomic_DNA"/>
</dbReference>
<dbReference type="PRINTS" id="PR00385">
    <property type="entry name" value="P450"/>
</dbReference>
<keyword evidence="9" id="KW-0472">Membrane</keyword>
<name>A0A9W8NM79_9PEZI</name>
<evidence type="ECO:0000256" key="2">
    <source>
        <dbReference type="ARBA" id="ARBA00010617"/>
    </source>
</evidence>
<dbReference type="Gene3D" id="1.10.630.10">
    <property type="entry name" value="Cytochrome P450"/>
    <property type="match status" value="1"/>
</dbReference>
<accession>A0A9W8NM79</accession>
<dbReference type="GO" id="GO:0016705">
    <property type="term" value="F:oxidoreductase activity, acting on paired donors, with incorporation or reduction of molecular oxygen"/>
    <property type="evidence" value="ECO:0007669"/>
    <property type="project" value="InterPro"/>
</dbReference>
<organism evidence="10 11">
    <name type="scientific">Xylaria arbuscula</name>
    <dbReference type="NCBI Taxonomy" id="114810"/>
    <lineage>
        <taxon>Eukaryota</taxon>
        <taxon>Fungi</taxon>
        <taxon>Dikarya</taxon>
        <taxon>Ascomycota</taxon>
        <taxon>Pezizomycotina</taxon>
        <taxon>Sordariomycetes</taxon>
        <taxon>Xylariomycetidae</taxon>
        <taxon>Xylariales</taxon>
        <taxon>Xylariaceae</taxon>
        <taxon>Xylaria</taxon>
    </lineage>
</organism>
<evidence type="ECO:0000313" key="10">
    <source>
        <dbReference type="EMBL" id="KAJ3579184.1"/>
    </source>
</evidence>
<sequence length="513" mass="58059">MDTISLRNRVASVWLILKINRQIWNEGTSSAAQPVLQANDIPSTMAVLFLFALVVAPIAILLHLLLPSNNKIPKYRDHGLPFISLAVKYAQNSALIIRRATEECGNVFSLQIFTVCNVFLRGNELNKAYLDVREDTWSFGGGMGIFLDKILDDGYWEQSRALIGSLSRWLNRVQTLEHISEVAREEAKISFDQWAHEGDVELFEHISGMVHKVIVRCLMGEDFYEKSCDELLNLLHAMEADIESPLNMILPDWMPHPPARRLKKARARVDEIFHHRLQERSLVPEKWAESADYIAHTLNDTTTAKKQELLPSHHTLLMFAAHTSTVASISWVIVSMLKHPETLLAVQAQLRDMPKSSSDILLQASIRETSRLYAGMNTLRLARRDYQIPGTSIKVPAGSVVSISPYLTHHDPQNFVDPESWIPDRWISEDGTLVHIDNKTEARFIPFGAGSHHCVGEKMATTITNRAVETLLRDYHVDFTDGPPNEDITNLNFARIGSPWLKGDVRVKISKQE</sequence>
<dbReference type="Pfam" id="PF00067">
    <property type="entry name" value="p450"/>
    <property type="match status" value="1"/>
</dbReference>
<evidence type="ECO:0000256" key="4">
    <source>
        <dbReference type="ARBA" id="ARBA00022723"/>
    </source>
</evidence>
<evidence type="ECO:0000256" key="8">
    <source>
        <dbReference type="RuleBase" id="RU000461"/>
    </source>
</evidence>
<dbReference type="InterPro" id="IPR001128">
    <property type="entry name" value="Cyt_P450"/>
</dbReference>
<evidence type="ECO:0008006" key="12">
    <source>
        <dbReference type="Google" id="ProtNLM"/>
    </source>
</evidence>
<dbReference type="InterPro" id="IPR050529">
    <property type="entry name" value="CYP450_sterol_14alpha_dmase"/>
</dbReference>
<dbReference type="PRINTS" id="PR00465">
    <property type="entry name" value="EP450IV"/>
</dbReference>
<dbReference type="PANTHER" id="PTHR24304">
    <property type="entry name" value="CYTOCHROME P450 FAMILY 7"/>
    <property type="match status" value="1"/>
</dbReference>
<evidence type="ECO:0000313" key="11">
    <source>
        <dbReference type="Proteomes" id="UP001148614"/>
    </source>
</evidence>
<evidence type="ECO:0000256" key="9">
    <source>
        <dbReference type="SAM" id="Phobius"/>
    </source>
</evidence>
<evidence type="ECO:0000256" key="6">
    <source>
        <dbReference type="ARBA" id="ARBA00023033"/>
    </source>
</evidence>
<feature type="binding site" description="axial binding residue" evidence="7">
    <location>
        <position position="454"/>
    </location>
    <ligand>
        <name>heme</name>
        <dbReference type="ChEBI" id="CHEBI:30413"/>
    </ligand>
    <ligandPart>
        <name>Fe</name>
        <dbReference type="ChEBI" id="CHEBI:18248"/>
    </ligandPart>
</feature>
<dbReference type="AlphaFoldDB" id="A0A9W8NM79"/>
<dbReference type="SUPFAM" id="SSF48264">
    <property type="entry name" value="Cytochrome P450"/>
    <property type="match status" value="1"/>
</dbReference>
<keyword evidence="9" id="KW-1133">Transmembrane helix</keyword>
<feature type="transmembrane region" description="Helical" evidence="9">
    <location>
        <begin position="45"/>
        <end position="66"/>
    </location>
</feature>
<dbReference type="PANTHER" id="PTHR24304:SF2">
    <property type="entry name" value="24-HYDROXYCHOLESTEROL 7-ALPHA-HYDROXYLASE"/>
    <property type="match status" value="1"/>
</dbReference>
<dbReference type="GO" id="GO:0020037">
    <property type="term" value="F:heme binding"/>
    <property type="evidence" value="ECO:0007669"/>
    <property type="project" value="InterPro"/>
</dbReference>
<dbReference type="InterPro" id="IPR036396">
    <property type="entry name" value="Cyt_P450_sf"/>
</dbReference>
<dbReference type="InterPro" id="IPR002403">
    <property type="entry name" value="Cyt_P450_E_grp-IV"/>
</dbReference>
<dbReference type="GO" id="GO:0004497">
    <property type="term" value="F:monooxygenase activity"/>
    <property type="evidence" value="ECO:0007669"/>
    <property type="project" value="UniProtKB-KW"/>
</dbReference>
<comment type="caution">
    <text evidence="10">The sequence shown here is derived from an EMBL/GenBank/DDBJ whole genome shotgun (WGS) entry which is preliminary data.</text>
</comment>
<reference evidence="10" key="1">
    <citation type="submission" date="2022-07" db="EMBL/GenBank/DDBJ databases">
        <title>Genome Sequence of Xylaria arbuscula.</title>
        <authorList>
            <person name="Buettner E."/>
        </authorList>
    </citation>
    <scope>NUCLEOTIDE SEQUENCE</scope>
    <source>
        <strain evidence="10">VT107</strain>
    </source>
</reference>
<protein>
    <recommendedName>
        <fullName evidence="12">Cytochrome P450</fullName>
    </recommendedName>
</protein>
<dbReference type="PROSITE" id="PS00086">
    <property type="entry name" value="CYTOCHROME_P450"/>
    <property type="match status" value="1"/>
</dbReference>
<dbReference type="VEuPathDB" id="FungiDB:F4678DRAFT_456813"/>
<evidence type="ECO:0000256" key="7">
    <source>
        <dbReference type="PIRSR" id="PIRSR602403-1"/>
    </source>
</evidence>
<keyword evidence="9" id="KW-0812">Transmembrane</keyword>
<keyword evidence="8" id="KW-0560">Oxidoreductase</keyword>
<keyword evidence="6 8" id="KW-0503">Monooxygenase</keyword>
<dbReference type="InterPro" id="IPR017972">
    <property type="entry name" value="Cyt_P450_CS"/>
</dbReference>
<gene>
    <name evidence="10" type="ORF">NPX13_g1383</name>
</gene>
<keyword evidence="3 7" id="KW-0349">Heme</keyword>
<comment type="similarity">
    <text evidence="2 8">Belongs to the cytochrome P450 family.</text>
</comment>
<evidence type="ECO:0000256" key="3">
    <source>
        <dbReference type="ARBA" id="ARBA00022617"/>
    </source>
</evidence>
<keyword evidence="4 7" id="KW-0479">Metal-binding</keyword>
<evidence type="ECO:0000256" key="1">
    <source>
        <dbReference type="ARBA" id="ARBA00001971"/>
    </source>
</evidence>